<protein>
    <submittedName>
        <fullName evidence="1">HK97 gp10 family phage protein</fullName>
    </submittedName>
</protein>
<organism evidence="1 2">
    <name type="scientific">Agromyces larvae</name>
    <dbReference type="NCBI Taxonomy" id="2929802"/>
    <lineage>
        <taxon>Bacteria</taxon>
        <taxon>Bacillati</taxon>
        <taxon>Actinomycetota</taxon>
        <taxon>Actinomycetes</taxon>
        <taxon>Micrococcales</taxon>
        <taxon>Microbacteriaceae</taxon>
        <taxon>Agromyces</taxon>
    </lineage>
</organism>
<gene>
    <name evidence="1" type="ORF">MTO99_06875</name>
</gene>
<dbReference type="Proteomes" id="UP000832097">
    <property type="component" value="Chromosome"/>
</dbReference>
<reference evidence="1 2" key="1">
    <citation type="submission" date="2022-03" db="EMBL/GenBank/DDBJ databases">
        <title>Mucilaginibacter sp. isolated from the gut of Protaetia brevitarsis seulensis larvae.</title>
        <authorList>
            <person name="Won M."/>
            <person name="Kim S.-J."/>
            <person name="Kwon S.-W."/>
        </authorList>
    </citation>
    <scope>NUCLEOTIDE SEQUENCE [LARGE SCALE GENOMIC DNA]</scope>
    <source>
        <strain evidence="1 2">CFWR-12</strain>
    </source>
</reference>
<dbReference type="Pfam" id="PF04883">
    <property type="entry name" value="HK97-gp10_like"/>
    <property type="match status" value="1"/>
</dbReference>
<sequence length="89" mass="9727">MEFNNAFFEQLGRSTGVRGVVDAAAERVAATARANAPVDTGQYRNSIRTTGKMQRRYVGLVVAGDDKAMVIESRTGNLARALRANARRR</sequence>
<evidence type="ECO:0000313" key="1">
    <source>
        <dbReference type="EMBL" id="UOE45474.1"/>
    </source>
</evidence>
<dbReference type="InterPro" id="IPR010064">
    <property type="entry name" value="HK97-gp10_tail"/>
</dbReference>
<dbReference type="EMBL" id="CP094528">
    <property type="protein sequence ID" value="UOE45474.1"/>
    <property type="molecule type" value="Genomic_DNA"/>
</dbReference>
<dbReference type="RefSeq" id="WP_243558073.1">
    <property type="nucleotide sequence ID" value="NZ_CP094528.1"/>
</dbReference>
<evidence type="ECO:0000313" key="2">
    <source>
        <dbReference type="Proteomes" id="UP000832097"/>
    </source>
</evidence>
<keyword evidence="2" id="KW-1185">Reference proteome</keyword>
<proteinExistence type="predicted"/>
<name>A0ABY4C2Q0_9MICO</name>
<accession>A0ABY4C2Q0</accession>